<gene>
    <name evidence="7" type="ORF">SAJA_12765</name>
</gene>
<evidence type="ECO:0000256" key="1">
    <source>
        <dbReference type="ARBA" id="ARBA00004533"/>
    </source>
</evidence>
<dbReference type="Proteomes" id="UP000285310">
    <property type="component" value="Unassembled WGS sequence"/>
</dbReference>
<evidence type="ECO:0000256" key="2">
    <source>
        <dbReference type="ARBA" id="ARBA00022475"/>
    </source>
</evidence>
<evidence type="ECO:0000256" key="3">
    <source>
        <dbReference type="ARBA" id="ARBA00022519"/>
    </source>
</evidence>
<protein>
    <submittedName>
        <fullName evidence="7">Lipid A biosynthesis acyltransferase</fullName>
    </submittedName>
</protein>
<keyword evidence="6 7" id="KW-0012">Acyltransferase</keyword>
<dbReference type="EMBL" id="AYKG01000045">
    <property type="protein sequence ID" value="ROO25631.1"/>
    <property type="molecule type" value="Genomic_DNA"/>
</dbReference>
<accession>A0A423PJ64</accession>
<comment type="subcellular location">
    <subcellularLocation>
        <location evidence="1">Cell inner membrane</location>
    </subcellularLocation>
</comment>
<dbReference type="PIRSF" id="PIRSF026649">
    <property type="entry name" value="MsbB"/>
    <property type="match status" value="1"/>
</dbReference>
<name>A0A423PJ64_9GAMM</name>
<dbReference type="RefSeq" id="WP_123659011.1">
    <property type="nucleotide sequence ID" value="NZ_AYKG01000045.1"/>
</dbReference>
<dbReference type="InterPro" id="IPR004960">
    <property type="entry name" value="LipA_acyltrans"/>
</dbReference>
<sequence length="321" mass="35957">MSQPAPSRADAPSLSHPRHWPSWLLVGLGRLLARLPWRAQMRLGARLGRFARHIVRDRARVAAINLSLCYPGRTPAEREALLDAHFAYVGQGALETVFCWWGRQDEIDGLAEIEGLHHLEDAAMRGRGIILLSAHTTSLELGVRMARPYMQALGYTTTAMYKPPHDLVIDHVMRTRREAHIGGATIADNDIGGLMAALRRGEAVWYAADQKAGKRVSVTVDFFGQPARTHVAISRVAKMTRATVVPFFTLRRADGRGYRLIVKPALTDFPSGDEAADAQRINHIIEDVVNEDPAQYFWLHQRFKRRKFDPYKPDASKKAAS</sequence>
<proteinExistence type="predicted"/>
<dbReference type="CDD" id="cd07984">
    <property type="entry name" value="LPLAT_LABLAT-like"/>
    <property type="match status" value="1"/>
</dbReference>
<evidence type="ECO:0000256" key="6">
    <source>
        <dbReference type="ARBA" id="ARBA00023315"/>
    </source>
</evidence>
<keyword evidence="8" id="KW-1185">Reference proteome</keyword>
<evidence type="ECO:0000256" key="4">
    <source>
        <dbReference type="ARBA" id="ARBA00022679"/>
    </source>
</evidence>
<organism evidence="7 8">
    <name type="scientific">Salinisphaera japonica YTM-1</name>
    <dbReference type="NCBI Taxonomy" id="1209778"/>
    <lineage>
        <taxon>Bacteria</taxon>
        <taxon>Pseudomonadati</taxon>
        <taxon>Pseudomonadota</taxon>
        <taxon>Gammaproteobacteria</taxon>
        <taxon>Salinisphaerales</taxon>
        <taxon>Salinisphaeraceae</taxon>
        <taxon>Salinisphaera</taxon>
    </lineage>
</organism>
<reference evidence="7 8" key="1">
    <citation type="submission" date="2013-10" db="EMBL/GenBank/DDBJ databases">
        <title>Salinisphaera japonica YTM-1 Genome Sequencing.</title>
        <authorList>
            <person name="Lai Q."/>
            <person name="Li C."/>
            <person name="Shao Z."/>
        </authorList>
    </citation>
    <scope>NUCLEOTIDE SEQUENCE [LARGE SCALE GENOMIC DNA]</scope>
    <source>
        <strain evidence="7 8">YTM-1</strain>
    </source>
</reference>
<dbReference type="PANTHER" id="PTHR30606">
    <property type="entry name" value="LIPID A BIOSYNTHESIS LAUROYL ACYLTRANSFERASE"/>
    <property type="match status" value="1"/>
</dbReference>
<dbReference type="OrthoDB" id="9803456at2"/>
<dbReference type="Pfam" id="PF03279">
    <property type="entry name" value="Lip_A_acyltrans"/>
    <property type="match status" value="1"/>
</dbReference>
<keyword evidence="5" id="KW-0472">Membrane</keyword>
<dbReference type="GO" id="GO:0016746">
    <property type="term" value="F:acyltransferase activity"/>
    <property type="evidence" value="ECO:0007669"/>
    <property type="project" value="UniProtKB-KW"/>
</dbReference>
<dbReference type="FunCoup" id="A0A423PJ64">
    <property type="interactions" value="263"/>
</dbReference>
<dbReference type="InParanoid" id="A0A423PJ64"/>
<keyword evidence="2" id="KW-1003">Cell membrane</keyword>
<dbReference type="GO" id="GO:0009247">
    <property type="term" value="P:glycolipid biosynthetic process"/>
    <property type="evidence" value="ECO:0007669"/>
    <property type="project" value="UniProtKB-ARBA"/>
</dbReference>
<evidence type="ECO:0000256" key="5">
    <source>
        <dbReference type="ARBA" id="ARBA00023136"/>
    </source>
</evidence>
<evidence type="ECO:0000313" key="7">
    <source>
        <dbReference type="EMBL" id="ROO25631.1"/>
    </source>
</evidence>
<keyword evidence="4 7" id="KW-0808">Transferase</keyword>
<keyword evidence="3" id="KW-0997">Cell inner membrane</keyword>
<comment type="caution">
    <text evidence="7">The sequence shown here is derived from an EMBL/GenBank/DDBJ whole genome shotgun (WGS) entry which is preliminary data.</text>
</comment>
<dbReference type="GO" id="GO:0005886">
    <property type="term" value="C:plasma membrane"/>
    <property type="evidence" value="ECO:0007669"/>
    <property type="project" value="UniProtKB-SubCell"/>
</dbReference>
<dbReference type="PANTHER" id="PTHR30606:SF9">
    <property type="entry name" value="LIPID A BIOSYNTHESIS LAUROYLTRANSFERASE"/>
    <property type="match status" value="1"/>
</dbReference>
<evidence type="ECO:0000313" key="8">
    <source>
        <dbReference type="Proteomes" id="UP000285310"/>
    </source>
</evidence>
<dbReference type="AlphaFoldDB" id="A0A423PJ64"/>